<evidence type="ECO:0000313" key="2">
    <source>
        <dbReference type="Proteomes" id="UP001174909"/>
    </source>
</evidence>
<name>A0AA35RDA4_GEOBA</name>
<sequence>MGSKASKHPLQYIKCHLQQRLPNIRDCNGFSFRRQWKPCYQCHNLQDTPLTPVAITPYFISSCVQLHYAIIPNCLLSAFLCGVCI</sequence>
<dbReference type="AlphaFoldDB" id="A0AA35RDA4"/>
<gene>
    <name evidence="1" type="ORF">GBAR_LOCUS6157</name>
</gene>
<reference evidence="1" key="1">
    <citation type="submission" date="2023-03" db="EMBL/GenBank/DDBJ databases">
        <authorList>
            <person name="Steffen K."/>
            <person name="Cardenas P."/>
        </authorList>
    </citation>
    <scope>NUCLEOTIDE SEQUENCE</scope>
</reference>
<dbReference type="EMBL" id="CASHTH010000920">
    <property type="protein sequence ID" value="CAI8009094.1"/>
    <property type="molecule type" value="Genomic_DNA"/>
</dbReference>
<accession>A0AA35RDA4</accession>
<organism evidence="1 2">
    <name type="scientific">Geodia barretti</name>
    <name type="common">Barrett's horny sponge</name>
    <dbReference type="NCBI Taxonomy" id="519541"/>
    <lineage>
        <taxon>Eukaryota</taxon>
        <taxon>Metazoa</taxon>
        <taxon>Porifera</taxon>
        <taxon>Demospongiae</taxon>
        <taxon>Heteroscleromorpha</taxon>
        <taxon>Tetractinellida</taxon>
        <taxon>Astrophorina</taxon>
        <taxon>Geodiidae</taxon>
        <taxon>Geodia</taxon>
    </lineage>
</organism>
<protein>
    <submittedName>
        <fullName evidence="1">Uncharacterized protein</fullName>
    </submittedName>
</protein>
<evidence type="ECO:0000313" key="1">
    <source>
        <dbReference type="EMBL" id="CAI8009094.1"/>
    </source>
</evidence>
<keyword evidence="2" id="KW-1185">Reference proteome</keyword>
<dbReference type="Proteomes" id="UP001174909">
    <property type="component" value="Unassembled WGS sequence"/>
</dbReference>
<comment type="caution">
    <text evidence="1">The sequence shown here is derived from an EMBL/GenBank/DDBJ whole genome shotgun (WGS) entry which is preliminary data.</text>
</comment>
<proteinExistence type="predicted"/>